<organism evidence="2 3">
    <name type="scientific">Phomopsis amygdali</name>
    <name type="common">Fusicoccum amygdali</name>
    <dbReference type="NCBI Taxonomy" id="1214568"/>
    <lineage>
        <taxon>Eukaryota</taxon>
        <taxon>Fungi</taxon>
        <taxon>Dikarya</taxon>
        <taxon>Ascomycota</taxon>
        <taxon>Pezizomycotina</taxon>
        <taxon>Sordariomycetes</taxon>
        <taxon>Sordariomycetidae</taxon>
        <taxon>Diaporthales</taxon>
        <taxon>Diaporthaceae</taxon>
        <taxon>Diaporthe</taxon>
    </lineage>
</organism>
<proteinExistence type="predicted"/>
<sequence length="663" mass="75854">MDIDSTSVSTAEWRCIKCRNIPWHYSDWLKREPSFKIQHHDSFAALEEAAALGCYLCRYLRACIIHGTKENIPKDVPCYFRLEFNDDKFLSPWYCIGKRHQAWIVLKRADGLKFPVEPLNKIKRLAPETVEADLASLIGERIIPWIDDCLHQRGRHQDCAGGTFRGEADFFLPTRLIDVGDGSQLPARLVETQDLLLTRPKPEYLALSYCWGQSNEPAKTTRAILQQRKKRLETWYLPKTIQDAIGLTRRMGVRYLWVDAICIIQADAEDPYFEDWEKEAFKMASYYAHARCLISALGASDSSQGIFTERLAQKYPQRNSPIAFDDARNQVLYVPVDDITFHIEFSSQPLLARGWCFQERILSPRALHWSTNCLYWQCQSMTQASEVDPEDTIPRPMPIMARDEPHIFRQDAEFALTRSWVRVAYTFLPTRFTYPTDRLLAIQSLGSRLAEIHGVDYFAGVFGSQLTKGLLWRLRFGSVDFEKLPFFPSWSWASCSTNSGSIPDFEETFSPGRSLIRQDGRGRVFPPTGSAVDFSTPEKRSLRLEAPLVEVSPEVVRPEYSALLDLHSTKFKDESLQVEVEMTFDAPGLVPEKFGPTEVLLLSSREHQSEVVVAGIIVRPQEQYYERAGYVLLTMPLESTSGSAKLADLTAKLEQNRRHVILI</sequence>
<dbReference type="Proteomes" id="UP001265746">
    <property type="component" value="Unassembled WGS sequence"/>
</dbReference>
<feature type="domain" description="Heterokaryon incompatibility" evidence="1">
    <location>
        <begin position="204"/>
        <end position="359"/>
    </location>
</feature>
<comment type="caution">
    <text evidence="2">The sequence shown here is derived from an EMBL/GenBank/DDBJ whole genome shotgun (WGS) entry which is preliminary data.</text>
</comment>
<dbReference type="InterPro" id="IPR010730">
    <property type="entry name" value="HET"/>
</dbReference>
<reference evidence="2" key="1">
    <citation type="submission" date="2023-06" db="EMBL/GenBank/DDBJ databases">
        <authorList>
            <person name="Noh H."/>
        </authorList>
    </citation>
    <scope>NUCLEOTIDE SEQUENCE</scope>
    <source>
        <strain evidence="2">DUCC20226</strain>
    </source>
</reference>
<dbReference type="PANTHER" id="PTHR33112:SF10">
    <property type="entry name" value="TOL"/>
    <property type="match status" value="1"/>
</dbReference>
<gene>
    <name evidence="2" type="ORF">N8I77_012174</name>
</gene>
<dbReference type="AlphaFoldDB" id="A0AAD9S776"/>
<protein>
    <recommendedName>
        <fullName evidence="1">Heterokaryon incompatibility domain-containing protein</fullName>
    </recommendedName>
</protein>
<name>A0AAD9S776_PHOAM</name>
<dbReference type="Pfam" id="PF06985">
    <property type="entry name" value="HET"/>
    <property type="match status" value="1"/>
</dbReference>
<evidence type="ECO:0000259" key="1">
    <source>
        <dbReference type="Pfam" id="PF06985"/>
    </source>
</evidence>
<keyword evidence="3" id="KW-1185">Reference proteome</keyword>
<evidence type="ECO:0000313" key="2">
    <source>
        <dbReference type="EMBL" id="KAK2598787.1"/>
    </source>
</evidence>
<evidence type="ECO:0000313" key="3">
    <source>
        <dbReference type="Proteomes" id="UP001265746"/>
    </source>
</evidence>
<dbReference type="EMBL" id="JAUJFL010000008">
    <property type="protein sequence ID" value="KAK2598787.1"/>
    <property type="molecule type" value="Genomic_DNA"/>
</dbReference>
<dbReference type="PANTHER" id="PTHR33112">
    <property type="entry name" value="DOMAIN PROTEIN, PUTATIVE-RELATED"/>
    <property type="match status" value="1"/>
</dbReference>
<accession>A0AAD9S776</accession>